<gene>
    <name evidence="2" type="ORF">B0H17DRAFT_1198217</name>
</gene>
<evidence type="ECO:0000313" key="3">
    <source>
        <dbReference type="Proteomes" id="UP001221757"/>
    </source>
</evidence>
<feature type="region of interest" description="Disordered" evidence="1">
    <location>
        <begin position="81"/>
        <end position="120"/>
    </location>
</feature>
<organism evidence="2 3">
    <name type="scientific">Mycena rosella</name>
    <name type="common">Pink bonnet</name>
    <name type="synonym">Agaricus rosellus</name>
    <dbReference type="NCBI Taxonomy" id="1033263"/>
    <lineage>
        <taxon>Eukaryota</taxon>
        <taxon>Fungi</taxon>
        <taxon>Dikarya</taxon>
        <taxon>Basidiomycota</taxon>
        <taxon>Agaricomycotina</taxon>
        <taxon>Agaricomycetes</taxon>
        <taxon>Agaricomycetidae</taxon>
        <taxon>Agaricales</taxon>
        <taxon>Marasmiineae</taxon>
        <taxon>Mycenaceae</taxon>
        <taxon>Mycena</taxon>
    </lineage>
</organism>
<reference evidence="2" key="1">
    <citation type="submission" date="2023-03" db="EMBL/GenBank/DDBJ databases">
        <title>Massive genome expansion in bonnet fungi (Mycena s.s.) driven by repeated elements and novel gene families across ecological guilds.</title>
        <authorList>
            <consortium name="Lawrence Berkeley National Laboratory"/>
            <person name="Harder C.B."/>
            <person name="Miyauchi S."/>
            <person name="Viragh M."/>
            <person name="Kuo A."/>
            <person name="Thoen E."/>
            <person name="Andreopoulos B."/>
            <person name="Lu D."/>
            <person name="Skrede I."/>
            <person name="Drula E."/>
            <person name="Henrissat B."/>
            <person name="Morin E."/>
            <person name="Kohler A."/>
            <person name="Barry K."/>
            <person name="LaButti K."/>
            <person name="Morin E."/>
            <person name="Salamov A."/>
            <person name="Lipzen A."/>
            <person name="Mereny Z."/>
            <person name="Hegedus B."/>
            <person name="Baldrian P."/>
            <person name="Stursova M."/>
            <person name="Weitz H."/>
            <person name="Taylor A."/>
            <person name="Grigoriev I.V."/>
            <person name="Nagy L.G."/>
            <person name="Martin F."/>
            <person name="Kauserud H."/>
        </authorList>
    </citation>
    <scope>NUCLEOTIDE SEQUENCE</scope>
    <source>
        <strain evidence="2">CBHHK067</strain>
    </source>
</reference>
<dbReference type="Proteomes" id="UP001221757">
    <property type="component" value="Unassembled WGS sequence"/>
</dbReference>
<accession>A0AAD7GNN1</accession>
<evidence type="ECO:0000313" key="2">
    <source>
        <dbReference type="EMBL" id="KAJ7696303.1"/>
    </source>
</evidence>
<proteinExistence type="predicted"/>
<feature type="region of interest" description="Disordered" evidence="1">
    <location>
        <begin position="171"/>
        <end position="193"/>
    </location>
</feature>
<keyword evidence="3" id="KW-1185">Reference proteome</keyword>
<protein>
    <submittedName>
        <fullName evidence="2">Uncharacterized protein</fullName>
    </submittedName>
</protein>
<sequence>MPPSAGSSSSCVLAPRAASVVCATRSSREKLYIGEACWAFLFGVVIGPYGANIFNPRGWASSGALPRRRHRRATLTTCRSPPPRAPGLRALPRTHRRSRWRSPDVLRPRHLRPPRAPNPRQRYHMLLSLPALQISPPPSSSHACRTPGRSRAFAGAARVRRALEDRRQISRVQRSPPSGLARPSPMHARRAPIPPPRRLALRRASIPACPTVPALASRPPPIHPIPLPLPLANGASHFCRLPHPIQSARRQKQNGYPLVPSGTAARSSSPDPEYRASVQTRHHALRHTTYHVNLGAAAACSRARAPVSRTGADQSRRV</sequence>
<comment type="caution">
    <text evidence="2">The sequence shown here is derived from an EMBL/GenBank/DDBJ whole genome shotgun (WGS) entry which is preliminary data.</text>
</comment>
<dbReference type="AlphaFoldDB" id="A0AAD7GNN1"/>
<name>A0AAD7GNN1_MYCRO</name>
<evidence type="ECO:0000256" key="1">
    <source>
        <dbReference type="SAM" id="MobiDB-lite"/>
    </source>
</evidence>
<dbReference type="EMBL" id="JARKIE010000035">
    <property type="protein sequence ID" value="KAJ7696303.1"/>
    <property type="molecule type" value="Genomic_DNA"/>
</dbReference>